<evidence type="ECO:0000313" key="1">
    <source>
        <dbReference type="EMBL" id="ASA22751.1"/>
    </source>
</evidence>
<dbReference type="RefSeq" id="WP_087916749.1">
    <property type="nucleotide sequence ID" value="NZ_CP021780.1"/>
</dbReference>
<dbReference type="OrthoDB" id="2614965at2"/>
<proteinExistence type="predicted"/>
<evidence type="ECO:0000313" key="2">
    <source>
        <dbReference type="Proteomes" id="UP000249890"/>
    </source>
</evidence>
<reference evidence="1 2" key="1">
    <citation type="submission" date="2017-06" db="EMBL/GenBank/DDBJ databases">
        <title>Complete genome sequence of Paenibacillus donghaensis KCTC 13049T isolated from East Sea sediment, South Korea.</title>
        <authorList>
            <person name="Jung B.K."/>
            <person name="Hong S.-J."/>
            <person name="Shin J.-H."/>
        </authorList>
    </citation>
    <scope>NUCLEOTIDE SEQUENCE [LARGE SCALE GENOMIC DNA]</scope>
    <source>
        <strain evidence="1 2">KCTC 13049</strain>
    </source>
</reference>
<dbReference type="AlphaFoldDB" id="A0A2Z2KQW5"/>
<gene>
    <name evidence="1" type="ORF">B9T62_19280</name>
</gene>
<organism evidence="1 2">
    <name type="scientific">Paenibacillus donghaensis</name>
    <dbReference type="NCBI Taxonomy" id="414771"/>
    <lineage>
        <taxon>Bacteria</taxon>
        <taxon>Bacillati</taxon>
        <taxon>Bacillota</taxon>
        <taxon>Bacilli</taxon>
        <taxon>Bacillales</taxon>
        <taxon>Paenibacillaceae</taxon>
        <taxon>Paenibacillus</taxon>
    </lineage>
</organism>
<accession>A0A2Z2KQW5</accession>
<name>A0A2Z2KQW5_9BACL</name>
<sequence length="142" mass="16941">MPTPFSKIFERFQQKIQDYTIDQIYMSSVEAYENYLTGFLKSGLVKFFHCKQDLLSRDDSTREFVVDLTELEQEILGNLMLVEWLEKEVNNIMEMRLAISSGDFKRYSESQNLKEKSNLRDKSQENADYLMMQYYLKHMDVS</sequence>
<dbReference type="EMBL" id="CP021780">
    <property type="protein sequence ID" value="ASA22751.1"/>
    <property type="molecule type" value="Genomic_DNA"/>
</dbReference>
<protein>
    <submittedName>
        <fullName evidence="1">Uncharacterized protein</fullName>
    </submittedName>
</protein>
<keyword evidence="2" id="KW-1185">Reference proteome</keyword>
<dbReference type="Proteomes" id="UP000249890">
    <property type="component" value="Chromosome"/>
</dbReference>
<dbReference type="KEGG" id="pdh:B9T62_19280"/>